<dbReference type="SUPFAM" id="SSF54862">
    <property type="entry name" value="4Fe-4S ferredoxins"/>
    <property type="match status" value="1"/>
</dbReference>
<dbReference type="Proteomes" id="UP000189810">
    <property type="component" value="Chromosome I"/>
</dbReference>
<name>A0A1M6S1R4_9AQUI</name>
<keyword evidence="2" id="KW-0670">Pyruvate</keyword>
<evidence type="ECO:0000313" key="3">
    <source>
        <dbReference type="Proteomes" id="UP000189810"/>
    </source>
</evidence>
<dbReference type="PROSITE" id="PS51379">
    <property type="entry name" value="4FE4S_FER_2"/>
    <property type="match status" value="2"/>
</dbReference>
<protein>
    <submittedName>
        <fullName evidence="2">Pyruvate ferredoxin oxidoreductase delta subunit</fullName>
    </submittedName>
</protein>
<gene>
    <name evidence="2" type="ORF">SAMN05444391_0844</name>
</gene>
<reference evidence="2 3" key="1">
    <citation type="submission" date="2016-11" db="EMBL/GenBank/DDBJ databases">
        <authorList>
            <person name="Jaros S."/>
            <person name="Januszkiewicz K."/>
            <person name="Wedrychowicz H."/>
        </authorList>
    </citation>
    <scope>NUCLEOTIDE SEQUENCE [LARGE SCALE GENOMIC DNA]</scope>
    <source>
        <strain evidence="2 3">DSM 19557</strain>
    </source>
</reference>
<dbReference type="OrthoDB" id="9794954at2"/>
<dbReference type="Gene3D" id="3.30.70.20">
    <property type="match status" value="1"/>
</dbReference>
<dbReference type="AlphaFoldDB" id="A0A1M6S1R4"/>
<dbReference type="STRING" id="381751.SAMN05444391_0844"/>
<sequence>MYYVAEVINEECSKYNCKQCTLFCPEPNTLMYNDAEHHAYVITERCKGCALCVYVCSDLLKRNAIRMVMPEVLAEK</sequence>
<keyword evidence="3" id="KW-1185">Reference proteome</keyword>
<organism evidence="2 3">
    <name type="scientific">Thermocrinis minervae</name>
    <dbReference type="NCBI Taxonomy" id="381751"/>
    <lineage>
        <taxon>Bacteria</taxon>
        <taxon>Pseudomonadati</taxon>
        <taxon>Aquificota</taxon>
        <taxon>Aquificia</taxon>
        <taxon>Aquificales</taxon>
        <taxon>Aquificaceae</taxon>
        <taxon>Thermocrinis</taxon>
    </lineage>
</organism>
<proteinExistence type="predicted"/>
<accession>A0A1M6S1R4</accession>
<evidence type="ECO:0000259" key="1">
    <source>
        <dbReference type="PROSITE" id="PS51379"/>
    </source>
</evidence>
<dbReference type="InterPro" id="IPR017896">
    <property type="entry name" value="4Fe4S_Fe-S-bd"/>
</dbReference>
<feature type="domain" description="4Fe-4S ferredoxin-type" evidence="1">
    <location>
        <begin position="37"/>
        <end position="70"/>
    </location>
</feature>
<dbReference type="RefSeq" id="WP_079653981.1">
    <property type="nucleotide sequence ID" value="NZ_LT670846.1"/>
</dbReference>
<dbReference type="EMBL" id="LT670846">
    <property type="protein sequence ID" value="SHK38606.1"/>
    <property type="molecule type" value="Genomic_DNA"/>
</dbReference>
<evidence type="ECO:0000313" key="2">
    <source>
        <dbReference type="EMBL" id="SHK38606.1"/>
    </source>
</evidence>
<feature type="domain" description="4Fe-4S ferredoxin-type" evidence="1">
    <location>
        <begin position="3"/>
        <end position="35"/>
    </location>
</feature>